<comment type="caution">
    <text evidence="2">The sequence shown here is derived from an EMBL/GenBank/DDBJ whole genome shotgun (WGS) entry which is preliminary data.</text>
</comment>
<feature type="compositionally biased region" description="Gly residues" evidence="1">
    <location>
        <begin position="62"/>
        <end position="71"/>
    </location>
</feature>
<name>A0A812U882_9DINO</name>
<feature type="compositionally biased region" description="Basic residues" evidence="1">
    <location>
        <begin position="20"/>
        <end position="54"/>
    </location>
</feature>
<evidence type="ECO:0000313" key="2">
    <source>
        <dbReference type="EMBL" id="CAE7559905.1"/>
    </source>
</evidence>
<feature type="compositionally biased region" description="Basic residues" evidence="1">
    <location>
        <begin position="1"/>
        <end position="12"/>
    </location>
</feature>
<dbReference type="OrthoDB" id="427269at2759"/>
<evidence type="ECO:0000313" key="3">
    <source>
        <dbReference type="Proteomes" id="UP000604046"/>
    </source>
</evidence>
<sequence length="166" mass="18195">MPRRSDSRRRRSDSRDYRRSPPRRRSPSPRRRSPQRSPHRSRSRSPRSPARKSPVKVTPAPSGGGGGGGEMPGDIGKAEVVAGKPRPSTGEQTWRAEIMMPQVGLGDKSGAYNYGGKVRTMCIRGPHRVDKQQAEEDAIKLEDAAKDGDTRKVKAIANDMVRGGAK</sequence>
<keyword evidence="3" id="KW-1185">Reference proteome</keyword>
<accession>A0A812U882</accession>
<organism evidence="2 3">
    <name type="scientific">Symbiodinium natans</name>
    <dbReference type="NCBI Taxonomy" id="878477"/>
    <lineage>
        <taxon>Eukaryota</taxon>
        <taxon>Sar</taxon>
        <taxon>Alveolata</taxon>
        <taxon>Dinophyceae</taxon>
        <taxon>Suessiales</taxon>
        <taxon>Symbiodiniaceae</taxon>
        <taxon>Symbiodinium</taxon>
    </lineage>
</organism>
<dbReference type="EMBL" id="CAJNDS010002664">
    <property type="protein sequence ID" value="CAE7559905.1"/>
    <property type="molecule type" value="Genomic_DNA"/>
</dbReference>
<protein>
    <submittedName>
        <fullName evidence="2">Uncharacterized protein</fullName>
    </submittedName>
</protein>
<reference evidence="2" key="1">
    <citation type="submission" date="2021-02" db="EMBL/GenBank/DDBJ databases">
        <authorList>
            <person name="Dougan E. K."/>
            <person name="Rhodes N."/>
            <person name="Thang M."/>
            <person name="Chan C."/>
        </authorList>
    </citation>
    <scope>NUCLEOTIDE SEQUENCE</scope>
</reference>
<evidence type="ECO:0000256" key="1">
    <source>
        <dbReference type="SAM" id="MobiDB-lite"/>
    </source>
</evidence>
<proteinExistence type="predicted"/>
<dbReference type="Proteomes" id="UP000604046">
    <property type="component" value="Unassembled WGS sequence"/>
</dbReference>
<feature type="region of interest" description="Disordered" evidence="1">
    <location>
        <begin position="1"/>
        <end position="92"/>
    </location>
</feature>
<gene>
    <name evidence="2" type="ORF">SNAT2548_LOCUS31555</name>
</gene>
<dbReference type="AlphaFoldDB" id="A0A812U882"/>